<sequence length="195" mass="22344">MSPEYMFLTMVIPSHLNPKHLIDVYLELLIEELQNLWHVGVLTRDSAKDDTFTMRATLMWTVDDLPAYGIAFGWSFGSVMGCPVYMKLIPIAFCEMLPESVWSTLTKVSLLFQILCSTTLDVNKVKNKAHVDASIVEAYIVKEIGLFISHYFELQVLCKRNMPSRNNDLAMNGTRIEQFIFNYPGRASVPQRRDD</sequence>
<dbReference type="AlphaFoldDB" id="A0AAW2R8N6"/>
<gene>
    <name evidence="1" type="ORF">Scaly_0746500</name>
</gene>
<proteinExistence type="predicted"/>
<name>A0AAW2R8N6_9LAMI</name>
<protein>
    <submittedName>
        <fullName evidence="1">Uncharacterized protein</fullName>
    </submittedName>
</protein>
<reference evidence="1" key="1">
    <citation type="submission" date="2020-06" db="EMBL/GenBank/DDBJ databases">
        <authorList>
            <person name="Li T."/>
            <person name="Hu X."/>
            <person name="Zhang T."/>
            <person name="Song X."/>
            <person name="Zhang H."/>
            <person name="Dai N."/>
            <person name="Sheng W."/>
            <person name="Hou X."/>
            <person name="Wei L."/>
        </authorList>
    </citation>
    <scope>NUCLEOTIDE SEQUENCE</scope>
    <source>
        <strain evidence="1">KEN8</strain>
        <tissue evidence="1">Leaf</tissue>
    </source>
</reference>
<organism evidence="1">
    <name type="scientific">Sesamum calycinum</name>
    <dbReference type="NCBI Taxonomy" id="2727403"/>
    <lineage>
        <taxon>Eukaryota</taxon>
        <taxon>Viridiplantae</taxon>
        <taxon>Streptophyta</taxon>
        <taxon>Embryophyta</taxon>
        <taxon>Tracheophyta</taxon>
        <taxon>Spermatophyta</taxon>
        <taxon>Magnoliopsida</taxon>
        <taxon>eudicotyledons</taxon>
        <taxon>Gunneridae</taxon>
        <taxon>Pentapetalae</taxon>
        <taxon>asterids</taxon>
        <taxon>lamiids</taxon>
        <taxon>Lamiales</taxon>
        <taxon>Pedaliaceae</taxon>
        <taxon>Sesamum</taxon>
    </lineage>
</organism>
<comment type="caution">
    <text evidence="1">The sequence shown here is derived from an EMBL/GenBank/DDBJ whole genome shotgun (WGS) entry which is preliminary data.</text>
</comment>
<reference evidence="1" key="2">
    <citation type="journal article" date="2024" name="Plant">
        <title>Genomic evolution and insights into agronomic trait innovations of Sesamum species.</title>
        <authorList>
            <person name="Miao H."/>
            <person name="Wang L."/>
            <person name="Qu L."/>
            <person name="Liu H."/>
            <person name="Sun Y."/>
            <person name="Le M."/>
            <person name="Wang Q."/>
            <person name="Wei S."/>
            <person name="Zheng Y."/>
            <person name="Lin W."/>
            <person name="Duan Y."/>
            <person name="Cao H."/>
            <person name="Xiong S."/>
            <person name="Wang X."/>
            <person name="Wei L."/>
            <person name="Li C."/>
            <person name="Ma Q."/>
            <person name="Ju M."/>
            <person name="Zhao R."/>
            <person name="Li G."/>
            <person name="Mu C."/>
            <person name="Tian Q."/>
            <person name="Mei H."/>
            <person name="Zhang T."/>
            <person name="Gao T."/>
            <person name="Zhang H."/>
        </authorList>
    </citation>
    <scope>NUCLEOTIDE SEQUENCE</scope>
    <source>
        <strain evidence="1">KEN8</strain>
    </source>
</reference>
<dbReference type="EMBL" id="JACGWM010000004">
    <property type="protein sequence ID" value="KAL0376289.1"/>
    <property type="molecule type" value="Genomic_DNA"/>
</dbReference>
<dbReference type="InterPro" id="IPR004242">
    <property type="entry name" value="Transposase_21"/>
</dbReference>
<accession>A0AAW2R8N6</accession>
<dbReference type="Pfam" id="PF02992">
    <property type="entry name" value="Transposase_21"/>
    <property type="match status" value="1"/>
</dbReference>
<evidence type="ECO:0000313" key="1">
    <source>
        <dbReference type="EMBL" id="KAL0376289.1"/>
    </source>
</evidence>